<dbReference type="InterPro" id="IPR012424">
    <property type="entry name" value="Conjugative_transposon_TraJ_C"/>
</dbReference>
<dbReference type="OrthoDB" id="877603at2"/>
<evidence type="ECO:0000313" key="5">
    <source>
        <dbReference type="Proteomes" id="UP000283523"/>
    </source>
</evidence>
<feature type="transmembrane region" description="Helical" evidence="2">
    <location>
        <begin position="172"/>
        <end position="193"/>
    </location>
</feature>
<evidence type="ECO:0000313" key="4">
    <source>
        <dbReference type="EMBL" id="RIV17497.1"/>
    </source>
</evidence>
<evidence type="ECO:0000259" key="3">
    <source>
        <dbReference type="Pfam" id="PF07863"/>
    </source>
</evidence>
<dbReference type="Pfam" id="PF07863">
    <property type="entry name" value="CtnDOT_TraJ"/>
    <property type="match status" value="1"/>
</dbReference>
<gene>
    <name evidence="4" type="ORF">DYU11_32125</name>
</gene>
<sequence length="382" mass="41850">MNETSFGFLMANNGDLIRTKVLGLAAALMLINFLWALGRTFLVSSDLTTDYTPVIRAIILTIVLTLYSDLLSIATGMIDYVASLFSPKDPQEVLASLKAMTAKVDGAFTTANSNLWKDFDLKWDTDQMKKDIDIVLGVMSNSMEMVILKLVRLVAEGLTLLVRAFVAKMQVLVVVFLAITGPIAILISMIPGFQGAMAYWFRNLLHAKFWAMTIGVLDNIVNFYVDNLVDSHIDNMMNNATLEQRFGAIFNLVVVHYCVMGAYLATPFLTNTFIGGITSAGGLAGWAANKGANLPGEAMRTGQSMSRNSSSGNNSRSGNSTNNTSKASTEKTAKNTSRAEREESYEARVGRQAEPEPSYDAPALNEGQRRADDDRYDDYSFV</sequence>
<dbReference type="EMBL" id="QXED01000018">
    <property type="protein sequence ID" value="RIV17497.1"/>
    <property type="molecule type" value="Genomic_DNA"/>
</dbReference>
<name>A0A418LW80_9BACT</name>
<organism evidence="4 5">
    <name type="scientific">Fibrisoma montanum</name>
    <dbReference type="NCBI Taxonomy" id="2305895"/>
    <lineage>
        <taxon>Bacteria</taxon>
        <taxon>Pseudomonadati</taxon>
        <taxon>Bacteroidota</taxon>
        <taxon>Cytophagia</taxon>
        <taxon>Cytophagales</taxon>
        <taxon>Spirosomataceae</taxon>
        <taxon>Fibrisoma</taxon>
    </lineage>
</organism>
<dbReference type="RefSeq" id="WP_119671853.1">
    <property type="nucleotide sequence ID" value="NZ_QXED01000018.1"/>
</dbReference>
<feature type="compositionally biased region" description="Low complexity" evidence="1">
    <location>
        <begin position="306"/>
        <end position="325"/>
    </location>
</feature>
<evidence type="ECO:0000256" key="1">
    <source>
        <dbReference type="SAM" id="MobiDB-lite"/>
    </source>
</evidence>
<feature type="region of interest" description="Disordered" evidence="1">
    <location>
        <begin position="295"/>
        <end position="382"/>
    </location>
</feature>
<keyword evidence="5" id="KW-1185">Reference proteome</keyword>
<feature type="transmembrane region" description="Helical" evidence="2">
    <location>
        <begin position="21"/>
        <end position="42"/>
    </location>
</feature>
<dbReference type="AlphaFoldDB" id="A0A418LW80"/>
<protein>
    <recommendedName>
        <fullName evidence="3">Conjugative transposon TraJ C-terminal domain-containing protein</fullName>
    </recommendedName>
</protein>
<evidence type="ECO:0000256" key="2">
    <source>
        <dbReference type="SAM" id="Phobius"/>
    </source>
</evidence>
<keyword evidence="2" id="KW-0472">Membrane</keyword>
<proteinExistence type="predicted"/>
<feature type="domain" description="Conjugative transposon TraJ C-terminal" evidence="3">
    <location>
        <begin position="130"/>
        <end position="343"/>
    </location>
</feature>
<keyword evidence="2" id="KW-1133">Transmembrane helix</keyword>
<accession>A0A418LW80</accession>
<dbReference type="Proteomes" id="UP000283523">
    <property type="component" value="Unassembled WGS sequence"/>
</dbReference>
<keyword evidence="2" id="KW-0812">Transmembrane</keyword>
<feature type="transmembrane region" description="Helical" evidence="2">
    <location>
        <begin position="245"/>
        <end position="265"/>
    </location>
</feature>
<comment type="caution">
    <text evidence="4">The sequence shown here is derived from an EMBL/GenBank/DDBJ whole genome shotgun (WGS) entry which is preliminary data.</text>
</comment>
<reference evidence="4 5" key="1">
    <citation type="submission" date="2018-08" db="EMBL/GenBank/DDBJ databases">
        <title>Fibrisoma montanum sp. nov., isolated from Danxia mountain soil.</title>
        <authorList>
            <person name="Huang Y."/>
        </authorList>
    </citation>
    <scope>NUCLEOTIDE SEQUENCE [LARGE SCALE GENOMIC DNA]</scope>
    <source>
        <strain evidence="4 5">HYT19</strain>
    </source>
</reference>
<feature type="compositionally biased region" description="Basic and acidic residues" evidence="1">
    <location>
        <begin position="328"/>
        <end position="354"/>
    </location>
</feature>
<feature type="transmembrane region" description="Helical" evidence="2">
    <location>
        <begin position="54"/>
        <end position="78"/>
    </location>
</feature>
<feature type="transmembrane region" description="Helical" evidence="2">
    <location>
        <begin position="205"/>
        <end position="225"/>
    </location>
</feature>